<keyword evidence="2" id="KW-1185">Reference proteome</keyword>
<dbReference type="RefSeq" id="WP_179663647.1">
    <property type="nucleotide sequence ID" value="NZ_JACCBG010000001.1"/>
</dbReference>
<proteinExistence type="predicted"/>
<accession>A0A7Y9E677</accession>
<name>A0A7Y9E677_9ACTN</name>
<protein>
    <submittedName>
        <fullName evidence="1">Uncharacterized protein</fullName>
    </submittedName>
</protein>
<reference evidence="1 2" key="1">
    <citation type="submission" date="2020-07" db="EMBL/GenBank/DDBJ databases">
        <title>Sequencing the genomes of 1000 actinobacteria strains.</title>
        <authorList>
            <person name="Klenk H.-P."/>
        </authorList>
    </citation>
    <scope>NUCLEOTIDE SEQUENCE [LARGE SCALE GENOMIC DNA]</scope>
    <source>
        <strain evidence="1 2">DSM 21350</strain>
    </source>
</reference>
<gene>
    <name evidence="1" type="ORF">BJZ21_002056</name>
</gene>
<organism evidence="1 2">
    <name type="scientific">Nocardioides panaciterrulae</name>
    <dbReference type="NCBI Taxonomy" id="661492"/>
    <lineage>
        <taxon>Bacteria</taxon>
        <taxon>Bacillati</taxon>
        <taxon>Actinomycetota</taxon>
        <taxon>Actinomycetes</taxon>
        <taxon>Propionibacteriales</taxon>
        <taxon>Nocardioidaceae</taxon>
        <taxon>Nocardioides</taxon>
    </lineage>
</organism>
<evidence type="ECO:0000313" key="1">
    <source>
        <dbReference type="EMBL" id="NYD41973.1"/>
    </source>
</evidence>
<evidence type="ECO:0000313" key="2">
    <source>
        <dbReference type="Proteomes" id="UP000535511"/>
    </source>
</evidence>
<dbReference type="AlphaFoldDB" id="A0A7Y9E677"/>
<comment type="caution">
    <text evidence="1">The sequence shown here is derived from an EMBL/GenBank/DDBJ whole genome shotgun (WGS) entry which is preliminary data.</text>
</comment>
<dbReference type="EMBL" id="JACCBG010000001">
    <property type="protein sequence ID" value="NYD41973.1"/>
    <property type="molecule type" value="Genomic_DNA"/>
</dbReference>
<sequence length="72" mass="8200">MATDEDDVRTQLFDALLSKVENDPYPSATMMDLIEEMADDEQRAAYCRVLLDKVQGDTFPSLDLIRRVSEMA</sequence>
<dbReference type="Proteomes" id="UP000535511">
    <property type="component" value="Unassembled WGS sequence"/>
</dbReference>